<dbReference type="InterPro" id="IPR036521">
    <property type="entry name" value="SRP19-like_sf"/>
</dbReference>
<dbReference type="GO" id="GO:0005786">
    <property type="term" value="C:signal recognition particle, endoplasmic reticulum targeting"/>
    <property type="evidence" value="ECO:0007669"/>
    <property type="project" value="UniProtKB-KW"/>
</dbReference>
<protein>
    <recommendedName>
        <fullName evidence="7">Signal recognition particle SEC65 subunit</fullName>
    </recommendedName>
</protein>
<dbReference type="SUPFAM" id="SSF69695">
    <property type="entry name" value="SRP19"/>
    <property type="match status" value="1"/>
</dbReference>
<evidence type="ECO:0000256" key="2">
    <source>
        <dbReference type="ARBA" id="ARBA00008910"/>
    </source>
</evidence>
<keyword evidence="3" id="KW-0963">Cytoplasm</keyword>
<dbReference type="EMBL" id="BSXN01000981">
    <property type="protein sequence ID" value="GME70946.1"/>
    <property type="molecule type" value="Genomic_DNA"/>
</dbReference>
<dbReference type="GO" id="GO:0006617">
    <property type="term" value="P:SRP-dependent cotranslational protein targeting to membrane, signal sequence recognition"/>
    <property type="evidence" value="ECO:0007669"/>
    <property type="project" value="TreeGrafter"/>
</dbReference>
<feature type="compositionally biased region" description="Basic residues" evidence="8">
    <location>
        <begin position="276"/>
        <end position="287"/>
    </location>
</feature>
<comment type="function">
    <text evidence="6">Signal-recognition-particle assembly has a crucial role in targeting secretory proteins to the rough endoplasmic reticulum membrane. It must be involved intimately in the translocation of a wide variety of protein substrates.</text>
</comment>
<dbReference type="Pfam" id="PF01922">
    <property type="entry name" value="SRP19"/>
    <property type="match status" value="1"/>
</dbReference>
<dbReference type="Gene3D" id="3.30.56.30">
    <property type="entry name" value="Signal recognition particle, SRP19-like subunit"/>
    <property type="match status" value="1"/>
</dbReference>
<organism evidence="9 10">
    <name type="scientific">Candida boidinii</name>
    <name type="common">Yeast</name>
    <dbReference type="NCBI Taxonomy" id="5477"/>
    <lineage>
        <taxon>Eukaryota</taxon>
        <taxon>Fungi</taxon>
        <taxon>Dikarya</taxon>
        <taxon>Ascomycota</taxon>
        <taxon>Saccharomycotina</taxon>
        <taxon>Pichiomycetes</taxon>
        <taxon>Pichiales</taxon>
        <taxon>Pichiaceae</taxon>
        <taxon>Ogataea</taxon>
        <taxon>Ogataea/Candida clade</taxon>
    </lineage>
</organism>
<feature type="compositionally biased region" description="Polar residues" evidence="8">
    <location>
        <begin position="41"/>
        <end position="51"/>
    </location>
</feature>
<keyword evidence="5" id="KW-0687">Ribonucleoprotein</keyword>
<proteinExistence type="inferred from homology"/>
<dbReference type="FunFam" id="3.30.56.30:FF:000003">
    <property type="entry name" value="Signal recognition particle SEC65 subunit"/>
    <property type="match status" value="1"/>
</dbReference>
<reference evidence="9" key="1">
    <citation type="submission" date="2023-04" db="EMBL/GenBank/DDBJ databases">
        <title>Candida boidinii NBRC 10035.</title>
        <authorList>
            <person name="Ichikawa N."/>
            <person name="Sato H."/>
            <person name="Tonouchi N."/>
        </authorList>
    </citation>
    <scope>NUCLEOTIDE SEQUENCE</scope>
    <source>
        <strain evidence="9">NBRC 10035</strain>
    </source>
</reference>
<dbReference type="Proteomes" id="UP001165120">
    <property type="component" value="Unassembled WGS sequence"/>
</dbReference>
<accession>A0A9W6WGT6</accession>
<feature type="region of interest" description="Disordered" evidence="8">
    <location>
        <begin position="252"/>
        <end position="287"/>
    </location>
</feature>
<evidence type="ECO:0000313" key="10">
    <source>
        <dbReference type="Proteomes" id="UP001165120"/>
    </source>
</evidence>
<evidence type="ECO:0000256" key="6">
    <source>
        <dbReference type="ARBA" id="ARBA00060225"/>
    </source>
</evidence>
<evidence type="ECO:0000313" key="9">
    <source>
        <dbReference type="EMBL" id="GME70946.1"/>
    </source>
</evidence>
<dbReference type="PANTHER" id="PTHR17453:SF0">
    <property type="entry name" value="SIGNAL RECOGNITION PARTICLE 19 KDA PROTEIN"/>
    <property type="match status" value="1"/>
</dbReference>
<evidence type="ECO:0000256" key="8">
    <source>
        <dbReference type="SAM" id="MobiDB-lite"/>
    </source>
</evidence>
<feature type="region of interest" description="Disordered" evidence="8">
    <location>
        <begin position="1"/>
        <end position="85"/>
    </location>
</feature>
<dbReference type="InterPro" id="IPR002778">
    <property type="entry name" value="Signal_recog_particle_SRP19"/>
</dbReference>
<evidence type="ECO:0000256" key="7">
    <source>
        <dbReference type="ARBA" id="ARBA00068261"/>
    </source>
</evidence>
<comment type="subcellular location">
    <subcellularLocation>
        <location evidence="1">Cytoplasm</location>
    </subcellularLocation>
</comment>
<keyword evidence="10" id="KW-1185">Reference proteome</keyword>
<gene>
    <name evidence="9" type="ORF">Cboi02_000302100</name>
</gene>
<name>A0A9W6WGT6_CANBO</name>
<comment type="similarity">
    <text evidence="2">Belongs to the SRP19 family.</text>
</comment>
<evidence type="ECO:0000256" key="4">
    <source>
        <dbReference type="ARBA" id="ARBA00023135"/>
    </source>
</evidence>
<evidence type="ECO:0000256" key="3">
    <source>
        <dbReference type="ARBA" id="ARBA00022490"/>
    </source>
</evidence>
<dbReference type="PANTHER" id="PTHR17453">
    <property type="entry name" value="SIGNAL RECOGNITION PARTICLE 19 KD PROTEIN"/>
    <property type="match status" value="1"/>
</dbReference>
<comment type="caution">
    <text evidence="9">The sequence shown here is derived from an EMBL/GenBank/DDBJ whole genome shotgun (WGS) entry which is preliminary data.</text>
</comment>
<dbReference type="GO" id="GO:0008312">
    <property type="term" value="F:7S RNA binding"/>
    <property type="evidence" value="ECO:0007669"/>
    <property type="project" value="InterPro"/>
</dbReference>
<evidence type="ECO:0000256" key="5">
    <source>
        <dbReference type="ARBA" id="ARBA00023274"/>
    </source>
</evidence>
<sequence length="287" mass="32143">MPRLEEIVDENDIDNMDMDLAEFDPDLRTPIAPARPKPSVVRSQDSDSSAQLDPLQQMMKSMGMEIPENFNDPMGGSGLNPNDPNAIQPKNVVSPDDLSEEEMKELKSLQILYPCYFDKNRSEKEGRRVKLENAVSNPLAKTVLDACKSFGLTCLLEPEKSHPQDFGNPGRVRVGIKFEGKIAQGVVKNKRDLLNKVSNYLKNHETTLKTVKQMPGPPELSTDSFETEELPRVGGFKMNTIVPLHSPLTMKHPQTKSVYIKDTTPPPSTTTTHAPVKQKQKIQRVRL</sequence>
<feature type="compositionally biased region" description="Acidic residues" evidence="8">
    <location>
        <begin position="7"/>
        <end position="24"/>
    </location>
</feature>
<evidence type="ECO:0000256" key="1">
    <source>
        <dbReference type="ARBA" id="ARBA00004496"/>
    </source>
</evidence>
<keyword evidence="4" id="KW-0733">Signal recognition particle</keyword>
<dbReference type="AlphaFoldDB" id="A0A9W6WGT6"/>